<keyword evidence="2" id="KW-1185">Reference proteome</keyword>
<sequence length="342" mass="36944">MNRRELLRLFSVTGTLLALPSAGFVPGIDQATGSVPGRSGHLDATALDEYTQLNSNLWRVFGLAPSKSQVLPLVRTQLDVLTDKLKQPHDEAAHQRLCLLTADLFQLAGEIFFDGNHYTDAAHCYSLAASAAKEAGAFDLWACALTRHAFVAVYEQQFPQAVPLLELAAVLARRGDSELSTRHWVAAVQAETFAGLGDQDACQRALDTAEQVLDLPGQVHNGGWLRFDGSRLAEERGTCYVALGRSDLAETALTKALTGTLTVRRRAGVLADLALLGVQRRDPEQVVAFTAEAVEAARQTGSGVINRKLRGLQQHLLPLLHDGRIRRLNDDITALTGPAVSG</sequence>
<proteinExistence type="predicted"/>
<dbReference type="InterPro" id="IPR011990">
    <property type="entry name" value="TPR-like_helical_dom_sf"/>
</dbReference>
<gene>
    <name evidence="1" type="ORF">NI17_009760</name>
</gene>
<dbReference type="AlphaFoldDB" id="A0AA97M267"/>
<reference evidence="1" key="1">
    <citation type="submission" date="2020-10" db="EMBL/GenBank/DDBJ databases">
        <title>De novo genome project of the cellulose decomposer Thermobifida halotolerans type strain.</title>
        <authorList>
            <person name="Nagy I."/>
            <person name="Horvath B."/>
            <person name="Kukolya J."/>
            <person name="Nagy I."/>
            <person name="Orsini M."/>
        </authorList>
    </citation>
    <scope>NUCLEOTIDE SEQUENCE</scope>
    <source>
        <strain evidence="1">DSM 44931</strain>
    </source>
</reference>
<dbReference type="KEGG" id="thao:NI17_009760"/>
<dbReference type="EMBL" id="CP063196">
    <property type="protein sequence ID" value="UOE21960.1"/>
    <property type="molecule type" value="Genomic_DNA"/>
</dbReference>
<accession>A0AA97M267</accession>
<protein>
    <submittedName>
        <fullName evidence="1">Transcriptional regulator</fullName>
    </submittedName>
</protein>
<organism evidence="1 2">
    <name type="scientific">Thermobifida halotolerans</name>
    <dbReference type="NCBI Taxonomy" id="483545"/>
    <lineage>
        <taxon>Bacteria</taxon>
        <taxon>Bacillati</taxon>
        <taxon>Actinomycetota</taxon>
        <taxon>Actinomycetes</taxon>
        <taxon>Streptosporangiales</taxon>
        <taxon>Nocardiopsidaceae</taxon>
        <taxon>Thermobifida</taxon>
    </lineage>
</organism>
<evidence type="ECO:0000313" key="2">
    <source>
        <dbReference type="Proteomes" id="UP000265719"/>
    </source>
</evidence>
<dbReference type="Proteomes" id="UP000265719">
    <property type="component" value="Chromosome"/>
</dbReference>
<dbReference type="SUPFAM" id="SSF48452">
    <property type="entry name" value="TPR-like"/>
    <property type="match status" value="1"/>
</dbReference>
<name>A0AA97M267_9ACTN</name>
<dbReference type="Gene3D" id="1.25.40.10">
    <property type="entry name" value="Tetratricopeptide repeat domain"/>
    <property type="match status" value="1"/>
</dbReference>
<evidence type="ECO:0000313" key="1">
    <source>
        <dbReference type="EMBL" id="UOE21960.1"/>
    </source>
</evidence>